<evidence type="ECO:0000256" key="7">
    <source>
        <dbReference type="ARBA" id="ARBA00023136"/>
    </source>
</evidence>
<keyword evidence="6" id="KW-0333">Golgi apparatus</keyword>
<evidence type="ECO:0000313" key="10">
    <source>
        <dbReference type="Proteomes" id="UP000193218"/>
    </source>
</evidence>
<reference evidence="9 10" key="1">
    <citation type="submission" date="2017-03" db="EMBL/GenBank/DDBJ databases">
        <title>Widespread Adenine N6-methylation of Active Genes in Fungi.</title>
        <authorList>
            <consortium name="DOE Joint Genome Institute"/>
            <person name="Mondo S.J."/>
            <person name="Dannebaum R.O."/>
            <person name="Kuo R.C."/>
            <person name="Louie K.B."/>
            <person name="Bewick A.J."/>
            <person name="Labutti K."/>
            <person name="Haridas S."/>
            <person name="Kuo A."/>
            <person name="Salamov A."/>
            <person name="Ahrendt S.R."/>
            <person name="Lau R."/>
            <person name="Bowen B.P."/>
            <person name="Lipzen A."/>
            <person name="Sullivan W."/>
            <person name="Andreopoulos W.B."/>
            <person name="Clum A."/>
            <person name="Lindquist E."/>
            <person name="Daum C."/>
            <person name="Northen T.R."/>
            <person name="Ramamoorthy G."/>
            <person name="Schmitz R.J."/>
            <person name="Gryganskyi A."/>
            <person name="Culley D."/>
            <person name="Magnuson J."/>
            <person name="James T.Y."/>
            <person name="O'Malley M.A."/>
            <person name="Stajich J.E."/>
            <person name="Spatafora J.W."/>
            <person name="Visel A."/>
            <person name="Grigoriev I.V."/>
        </authorList>
    </citation>
    <scope>NUCLEOTIDE SEQUENCE [LARGE SCALE GENOMIC DNA]</scope>
    <source>
        <strain evidence="9 10">NRRL Y-17943</strain>
    </source>
</reference>
<dbReference type="STRING" id="4999.A0A1Y1UB10"/>
<evidence type="ECO:0000313" key="9">
    <source>
        <dbReference type="EMBL" id="ORX35220.1"/>
    </source>
</evidence>
<keyword evidence="7" id="KW-0472">Membrane</keyword>
<dbReference type="InterPro" id="IPR033370">
    <property type="entry name" value="COG1"/>
</dbReference>
<feature type="compositionally biased region" description="Polar residues" evidence="8">
    <location>
        <begin position="82"/>
        <end position="101"/>
    </location>
</feature>
<evidence type="ECO:0000256" key="3">
    <source>
        <dbReference type="ARBA" id="ARBA00020978"/>
    </source>
</evidence>
<dbReference type="GO" id="GO:0017119">
    <property type="term" value="C:Golgi transport complex"/>
    <property type="evidence" value="ECO:0007669"/>
    <property type="project" value="InterPro"/>
</dbReference>
<dbReference type="EMBL" id="NBSH01000011">
    <property type="protein sequence ID" value="ORX35220.1"/>
    <property type="molecule type" value="Genomic_DNA"/>
</dbReference>
<evidence type="ECO:0000256" key="6">
    <source>
        <dbReference type="ARBA" id="ARBA00023034"/>
    </source>
</evidence>
<feature type="compositionally biased region" description="Polar residues" evidence="8">
    <location>
        <begin position="44"/>
        <end position="70"/>
    </location>
</feature>
<dbReference type="PANTHER" id="PTHR31658:SF0">
    <property type="entry name" value="CONSERVED OLIGOMERIC GOLGI COMPLEX SUBUNIT 1"/>
    <property type="match status" value="1"/>
</dbReference>
<dbReference type="GO" id="GO:0000139">
    <property type="term" value="C:Golgi membrane"/>
    <property type="evidence" value="ECO:0007669"/>
    <property type="project" value="UniProtKB-SubCell"/>
</dbReference>
<dbReference type="AlphaFoldDB" id="A0A1Y1UB10"/>
<feature type="compositionally biased region" description="Polar residues" evidence="8">
    <location>
        <begin position="420"/>
        <end position="432"/>
    </location>
</feature>
<keyword evidence="5" id="KW-0653">Protein transport</keyword>
<comment type="subcellular location">
    <subcellularLocation>
        <location evidence="1">Golgi apparatus membrane</location>
        <topology evidence="1">Peripheral membrane protein</topology>
    </subcellularLocation>
</comment>
<feature type="compositionally biased region" description="Low complexity" evidence="8">
    <location>
        <begin position="1"/>
        <end position="24"/>
    </location>
</feature>
<evidence type="ECO:0000256" key="1">
    <source>
        <dbReference type="ARBA" id="ARBA00004395"/>
    </source>
</evidence>
<keyword evidence="10" id="KW-1185">Reference proteome</keyword>
<feature type="region of interest" description="Disordered" evidence="8">
    <location>
        <begin position="415"/>
        <end position="435"/>
    </location>
</feature>
<dbReference type="GO" id="GO:0015031">
    <property type="term" value="P:protein transport"/>
    <property type="evidence" value="ECO:0007669"/>
    <property type="project" value="UniProtKB-KW"/>
</dbReference>
<dbReference type="Proteomes" id="UP000193218">
    <property type="component" value="Unassembled WGS sequence"/>
</dbReference>
<dbReference type="GO" id="GO:0006891">
    <property type="term" value="P:intra-Golgi vesicle-mediated transport"/>
    <property type="evidence" value="ECO:0007669"/>
    <property type="project" value="InterPro"/>
</dbReference>
<dbReference type="Pfam" id="PF08700">
    <property type="entry name" value="VPS51_Exo84_N"/>
    <property type="match status" value="1"/>
</dbReference>
<comment type="similarity">
    <text evidence="2">Belongs to the COG1 family.</text>
</comment>
<comment type="caution">
    <text evidence="9">The sequence shown here is derived from an EMBL/GenBank/DDBJ whole genome shotgun (WGS) entry which is preliminary data.</text>
</comment>
<feature type="region of interest" description="Disordered" evidence="8">
    <location>
        <begin position="1"/>
        <end position="101"/>
    </location>
</feature>
<keyword evidence="4" id="KW-0813">Transport</keyword>
<accession>A0A1Y1UB10</accession>
<proteinExistence type="inferred from homology"/>
<dbReference type="GeneID" id="33561066"/>
<evidence type="ECO:0000256" key="2">
    <source>
        <dbReference type="ARBA" id="ARBA00006653"/>
    </source>
</evidence>
<name>A0A1Y1UB10_9TREE</name>
<dbReference type="OrthoDB" id="46189at2759"/>
<evidence type="ECO:0000256" key="5">
    <source>
        <dbReference type="ARBA" id="ARBA00022927"/>
    </source>
</evidence>
<dbReference type="RefSeq" id="XP_021869410.1">
    <property type="nucleotide sequence ID" value="XM_022019257.1"/>
</dbReference>
<evidence type="ECO:0000256" key="8">
    <source>
        <dbReference type="SAM" id="MobiDB-lite"/>
    </source>
</evidence>
<sequence>MSARSTPTAARTSSTSLFSPTGSSMTDSSIPKPKTRGSYGFPSLGQSSRRASGNTVPAVSRKASGTSTVGATAPSMARRVSSHSASGTATPRSRRNNGLGTTSKLLENVAENDWAAMDPDEVFRRLGVADVRRVEATMRADAANKQSELRSMVGTRYRDLLTSATQITSLRESSLHLSSSLKSVAQACLDPTDLENGGRTSDAGDQNETEEIMSLLPIAAHMKLLLDAPEALYAHLARRDYLKAAFLWLVARATKEGLSSINDSHQAYTPLLEKQWDLLLPFRSQISQRAAADLRQTSSLNSQTLSETILAIILLDNLPMPEALSLFLSQRSKHCHDILAKSSNHSKFRHPSKQLSLTAATSASSVPAGQNIDKTLSESVSVMIATERLAQECFGLEGDAMESLLGKMIRLVQHGEPSQPARTPNPAAQSTVSHRRASRLASFSTPIQKVNISADGPPMSSARVLQDLPSHQILLRHLPSSIVSYTPFIAPSSTPDLKTSLSSWIKETTQLLQESLPVWFDGLSSIAEIWKTRCAICALLKESELETQIKNVLELESDKRIQAVWTNNLRELVTLAETQVRLALEQLRSGGPQPDRIPDDFTFVDLPFPAATSMALSSANSLNGFLSAVRKRKLGRTPLLDSVVSSLESAAKTLHDDSQGLPDAIFSSYAEQVQQTQRKLVGTLSAALESSSDSEAIAKVDAELLIGRVALFLAKSSSFLPDLYMNTVDSGPAVDELVKLHITSVQTWRKEAIEEAIRQIKTIFDPQIGPSEIQAMWQGPHPTSPSAGIMSALSALVKATRRLGIPNGVDTRVVVQLMDEFLPTAIGLQQWMGMERESAAQAVFDLGFLILIKGDNVASSETIKRHLARIPSTVPSSFASDLPDLLVDHLRRVQLLLSPLLAHIQPSTIISDAKPLDTRNGLLRFGAPKSASAGAGTEFKGPIALATPGKRFPLLSIAA</sequence>
<evidence type="ECO:0000256" key="4">
    <source>
        <dbReference type="ARBA" id="ARBA00022448"/>
    </source>
</evidence>
<dbReference type="PANTHER" id="PTHR31658">
    <property type="entry name" value="CONSERVED OLIGOMERIC GOLGI COMPLEX SUBUNIT 1"/>
    <property type="match status" value="1"/>
</dbReference>
<protein>
    <recommendedName>
        <fullName evidence="3">Conserved oligomeric Golgi complex subunit 1</fullName>
    </recommendedName>
</protein>
<dbReference type="InParanoid" id="A0A1Y1UB10"/>
<gene>
    <name evidence="9" type="ORF">BD324DRAFT_82122</name>
</gene>
<organism evidence="9 10">
    <name type="scientific">Kockovaella imperatae</name>
    <dbReference type="NCBI Taxonomy" id="4999"/>
    <lineage>
        <taxon>Eukaryota</taxon>
        <taxon>Fungi</taxon>
        <taxon>Dikarya</taxon>
        <taxon>Basidiomycota</taxon>
        <taxon>Agaricomycotina</taxon>
        <taxon>Tremellomycetes</taxon>
        <taxon>Tremellales</taxon>
        <taxon>Cuniculitremaceae</taxon>
        <taxon>Kockovaella</taxon>
    </lineage>
</organism>